<accession>A0A7R8WHV2</accession>
<dbReference type="EMBL" id="OB662923">
    <property type="protein sequence ID" value="CAD7230741.1"/>
    <property type="molecule type" value="Genomic_DNA"/>
</dbReference>
<dbReference type="OrthoDB" id="9435504at2759"/>
<protein>
    <submittedName>
        <fullName evidence="3">Uncharacterized protein</fullName>
    </submittedName>
</protein>
<organism evidence="3">
    <name type="scientific">Cyprideis torosa</name>
    <dbReference type="NCBI Taxonomy" id="163714"/>
    <lineage>
        <taxon>Eukaryota</taxon>
        <taxon>Metazoa</taxon>
        <taxon>Ecdysozoa</taxon>
        <taxon>Arthropoda</taxon>
        <taxon>Crustacea</taxon>
        <taxon>Oligostraca</taxon>
        <taxon>Ostracoda</taxon>
        <taxon>Podocopa</taxon>
        <taxon>Podocopida</taxon>
        <taxon>Cytherocopina</taxon>
        <taxon>Cytheroidea</taxon>
        <taxon>Cytherideidae</taxon>
        <taxon>Cyprideis</taxon>
    </lineage>
</organism>
<dbReference type="InterPro" id="IPR009125">
    <property type="entry name" value="ATPMK"/>
</dbReference>
<proteinExistence type="predicted"/>
<keyword evidence="2" id="KW-0472">Membrane</keyword>
<sequence length="91" mass="10229">MGGQEPEFKGFSKYFNSYTYVGKRNTALATYGVVFSLVFYYWLFKKPSAQKAKAAHTSPTYGYQLPPPHQGLIPMPPSGSCPPGYQPDRRE</sequence>
<dbReference type="Pfam" id="PF14960">
    <property type="entry name" value="ATP_synth_reg"/>
    <property type="match status" value="1"/>
</dbReference>
<evidence type="ECO:0000256" key="2">
    <source>
        <dbReference type="SAM" id="Phobius"/>
    </source>
</evidence>
<feature type="region of interest" description="Disordered" evidence="1">
    <location>
        <begin position="57"/>
        <end position="91"/>
    </location>
</feature>
<feature type="compositionally biased region" description="Pro residues" evidence="1">
    <location>
        <begin position="65"/>
        <end position="80"/>
    </location>
</feature>
<evidence type="ECO:0000256" key="1">
    <source>
        <dbReference type="SAM" id="MobiDB-lite"/>
    </source>
</evidence>
<keyword evidence="2" id="KW-0812">Transmembrane</keyword>
<name>A0A7R8WHV2_9CRUS</name>
<keyword evidence="2" id="KW-1133">Transmembrane helix</keyword>
<reference evidence="3" key="1">
    <citation type="submission" date="2020-11" db="EMBL/GenBank/DDBJ databases">
        <authorList>
            <person name="Tran Van P."/>
        </authorList>
    </citation>
    <scope>NUCLEOTIDE SEQUENCE</scope>
</reference>
<feature type="transmembrane region" description="Helical" evidence="2">
    <location>
        <begin position="26"/>
        <end position="44"/>
    </location>
</feature>
<evidence type="ECO:0000313" key="3">
    <source>
        <dbReference type="EMBL" id="CAD7230741.1"/>
    </source>
</evidence>
<gene>
    <name evidence="3" type="ORF">CTOB1V02_LOCUS8597</name>
</gene>
<dbReference type="PRINTS" id="PR01821">
    <property type="entry name" value="DAPIT"/>
</dbReference>
<dbReference type="AlphaFoldDB" id="A0A7R8WHV2"/>